<protein>
    <submittedName>
        <fullName evidence="1">Uncharacterized protein</fullName>
    </submittedName>
</protein>
<organism evidence="1">
    <name type="scientific">Roseomonas mucosa</name>
    <dbReference type="NCBI Taxonomy" id="207340"/>
    <lineage>
        <taxon>Bacteria</taxon>
        <taxon>Pseudomonadati</taxon>
        <taxon>Pseudomonadota</taxon>
        <taxon>Alphaproteobacteria</taxon>
        <taxon>Acetobacterales</taxon>
        <taxon>Roseomonadaceae</taxon>
        <taxon>Roseomonas</taxon>
    </lineage>
</organism>
<sequence length="57" mass="6099">MAHGQRSGLAGPLRFSWRIMGKPSRLPTQFPVCGPRRGPGAAWVGPCGANLALQQEQ</sequence>
<reference evidence="1" key="1">
    <citation type="submission" date="2017-12" db="EMBL/GenBank/DDBJ databases">
        <authorList>
            <person name="Martens C."/>
            <person name="Dahlstrom E."/>
            <person name="Barbian K."/>
            <person name="Sykora L."/>
            <person name="Ricklefs S."/>
            <person name="Bruno D."/>
            <person name="Anzick I."/>
            <person name="Myles I."/>
            <person name="Datta S.K."/>
        </authorList>
    </citation>
    <scope>NUCLEOTIDE SEQUENCE</scope>
    <source>
        <strain evidence="1">AD2</strain>
    </source>
</reference>
<gene>
    <name evidence="1" type="ORF">RADP37_04931</name>
</gene>
<dbReference type="AlphaFoldDB" id="A0A4Y1MVB0"/>
<proteinExistence type="predicted"/>
<accession>A0A4Y1MVB0</accession>
<name>A0A4Y1MVB0_9PROT</name>
<dbReference type="EMBL" id="CP025189">
    <property type="protein sequence ID" value="AWV21907.1"/>
    <property type="molecule type" value="Genomic_DNA"/>
</dbReference>
<evidence type="ECO:0000313" key="1">
    <source>
        <dbReference type="EMBL" id="AWV21907.1"/>
    </source>
</evidence>